<dbReference type="SUPFAM" id="SSF52096">
    <property type="entry name" value="ClpP/crotonase"/>
    <property type="match status" value="1"/>
</dbReference>
<evidence type="ECO:0000313" key="1">
    <source>
        <dbReference type="EMBL" id="SVC58337.1"/>
    </source>
</evidence>
<accession>A0A382NDM9</accession>
<name>A0A382NDM9_9ZZZZ</name>
<proteinExistence type="predicted"/>
<sequence length="99" mass="10933">AYNSRWLATYASSPRTQFWGCRRPRKGSTQGWVPTGCRVTSARALPRMAISGDNIDGIEALRIGLVDCAVKPAEFDREVEAPTQRYLDLSSEGARSESL</sequence>
<dbReference type="Gene3D" id="3.90.226.10">
    <property type="entry name" value="2-enoyl-CoA Hydratase, Chain A, domain 1"/>
    <property type="match status" value="1"/>
</dbReference>
<gene>
    <name evidence="1" type="ORF">METZ01_LOCUS311191</name>
</gene>
<dbReference type="InterPro" id="IPR029045">
    <property type="entry name" value="ClpP/crotonase-like_dom_sf"/>
</dbReference>
<feature type="non-terminal residue" evidence="1">
    <location>
        <position position="1"/>
    </location>
</feature>
<protein>
    <submittedName>
        <fullName evidence="1">Uncharacterized protein</fullName>
    </submittedName>
</protein>
<dbReference type="EMBL" id="UINC01099230">
    <property type="protein sequence ID" value="SVC58337.1"/>
    <property type="molecule type" value="Genomic_DNA"/>
</dbReference>
<reference evidence="1" key="1">
    <citation type="submission" date="2018-05" db="EMBL/GenBank/DDBJ databases">
        <authorList>
            <person name="Lanie J.A."/>
            <person name="Ng W.-L."/>
            <person name="Kazmierczak K.M."/>
            <person name="Andrzejewski T.M."/>
            <person name="Davidsen T.M."/>
            <person name="Wayne K.J."/>
            <person name="Tettelin H."/>
            <person name="Glass J.I."/>
            <person name="Rusch D."/>
            <person name="Podicherti R."/>
            <person name="Tsui H.-C.T."/>
            <person name="Winkler M.E."/>
        </authorList>
    </citation>
    <scope>NUCLEOTIDE SEQUENCE</scope>
</reference>
<dbReference type="AlphaFoldDB" id="A0A382NDM9"/>
<organism evidence="1">
    <name type="scientific">marine metagenome</name>
    <dbReference type="NCBI Taxonomy" id="408172"/>
    <lineage>
        <taxon>unclassified sequences</taxon>
        <taxon>metagenomes</taxon>
        <taxon>ecological metagenomes</taxon>
    </lineage>
</organism>